<keyword evidence="3" id="KW-1185">Reference proteome</keyword>
<dbReference type="RefSeq" id="WP_301245405.1">
    <property type="nucleotide sequence ID" value="NZ_JAROCC010000017.1"/>
</dbReference>
<keyword evidence="1" id="KW-0472">Membrane</keyword>
<accession>A0ABT8JV49</accession>
<feature type="transmembrane region" description="Helical" evidence="1">
    <location>
        <begin position="6"/>
        <end position="28"/>
    </location>
</feature>
<keyword evidence="1" id="KW-0812">Transmembrane</keyword>
<dbReference type="Proteomes" id="UP001175097">
    <property type="component" value="Unassembled WGS sequence"/>
</dbReference>
<reference evidence="2" key="1">
    <citation type="submission" date="2023-03" db="EMBL/GenBank/DDBJ databases">
        <title>MT1 and MT2 Draft Genomes of Novel Species.</title>
        <authorList>
            <person name="Venkateswaran K."/>
        </authorList>
    </citation>
    <scope>NUCLEOTIDE SEQUENCE</scope>
    <source>
        <strain evidence="2">F6_3S_P_2</strain>
    </source>
</reference>
<evidence type="ECO:0008006" key="4">
    <source>
        <dbReference type="Google" id="ProtNLM"/>
    </source>
</evidence>
<dbReference type="EMBL" id="JAROCC010000017">
    <property type="protein sequence ID" value="MDN4608944.1"/>
    <property type="molecule type" value="Genomic_DNA"/>
</dbReference>
<comment type="caution">
    <text evidence="2">The sequence shown here is derived from an EMBL/GenBank/DDBJ whole genome shotgun (WGS) entry which is preliminary data.</text>
</comment>
<gene>
    <name evidence="2" type="ORF">P5G49_15895</name>
</gene>
<evidence type="ECO:0000313" key="3">
    <source>
        <dbReference type="Proteomes" id="UP001175097"/>
    </source>
</evidence>
<organism evidence="2 3">
    <name type="scientific">Sporosarcina highlanderae</name>
    <dbReference type="NCBI Taxonomy" id="3035916"/>
    <lineage>
        <taxon>Bacteria</taxon>
        <taxon>Bacillati</taxon>
        <taxon>Bacillota</taxon>
        <taxon>Bacilli</taxon>
        <taxon>Bacillales</taxon>
        <taxon>Caryophanaceae</taxon>
        <taxon>Sporosarcina</taxon>
    </lineage>
</organism>
<feature type="transmembrane region" description="Helical" evidence="1">
    <location>
        <begin position="40"/>
        <end position="61"/>
    </location>
</feature>
<sequence>MEMIPLIIGFYFSPILAIIFCLNLVEVIKKVKNDQPTSSNSFWMTVSFALIVWTICASVIMTAA</sequence>
<proteinExistence type="predicted"/>
<name>A0ABT8JV49_9BACL</name>
<keyword evidence="1" id="KW-1133">Transmembrane helix</keyword>
<protein>
    <recommendedName>
        <fullName evidence="4">PCZ2.2</fullName>
    </recommendedName>
</protein>
<evidence type="ECO:0000313" key="2">
    <source>
        <dbReference type="EMBL" id="MDN4608944.1"/>
    </source>
</evidence>
<evidence type="ECO:0000256" key="1">
    <source>
        <dbReference type="SAM" id="Phobius"/>
    </source>
</evidence>